<reference evidence="8 9" key="1">
    <citation type="submission" date="2015-12" db="EMBL/GenBank/DDBJ databases">
        <title>Streptococcus penaeicida sp. nov.</title>
        <authorList>
            <person name="Gomez-Gil B."/>
            <person name="Morales-Covarrubias M."/>
        </authorList>
    </citation>
    <scope>NUCLEOTIDE SEQUENCE [LARGE SCALE GENOMIC DNA]</scope>
    <source>
        <strain evidence="8 9">CAIM 1838</strain>
    </source>
</reference>
<dbReference type="InterPro" id="IPR004839">
    <property type="entry name" value="Aminotransferase_I/II_large"/>
</dbReference>
<dbReference type="InterPro" id="IPR036388">
    <property type="entry name" value="WH-like_DNA-bd_sf"/>
</dbReference>
<evidence type="ECO:0000256" key="4">
    <source>
        <dbReference type="ARBA" id="ARBA00023015"/>
    </source>
</evidence>
<keyword evidence="6" id="KW-0804">Transcription</keyword>
<feature type="domain" description="HTH gntR-type" evidence="7">
    <location>
        <begin position="6"/>
        <end position="74"/>
    </location>
</feature>
<keyword evidence="2" id="KW-0032">Aminotransferase</keyword>
<keyword evidence="2" id="KW-0808">Transferase</keyword>
<dbReference type="AlphaFoldDB" id="A0A2N8LCU0"/>
<organism evidence="8 9">
    <name type="scientific">Streptococcus penaeicida</name>
    <dbReference type="NCBI Taxonomy" id="1765960"/>
    <lineage>
        <taxon>Bacteria</taxon>
        <taxon>Bacillati</taxon>
        <taxon>Bacillota</taxon>
        <taxon>Bacilli</taxon>
        <taxon>Lactobacillales</taxon>
        <taxon>Streptococcaceae</taxon>
        <taxon>Streptococcus</taxon>
    </lineage>
</organism>
<dbReference type="InterPro" id="IPR015421">
    <property type="entry name" value="PyrdxlP-dep_Trfase_major"/>
</dbReference>
<comment type="caution">
    <text evidence="8">The sequence shown here is derived from an EMBL/GenBank/DDBJ whole genome shotgun (WGS) entry which is preliminary data.</text>
</comment>
<evidence type="ECO:0000259" key="7">
    <source>
        <dbReference type="PROSITE" id="PS50949"/>
    </source>
</evidence>
<evidence type="ECO:0000256" key="5">
    <source>
        <dbReference type="ARBA" id="ARBA00023125"/>
    </source>
</evidence>
<sequence>MGTIMTSIYQKIIRDLKESIDLNQLKKGDRIPSVRQLSKYYACSKDTVQKALLELKYQRYIYAVPKSGYYVLGKVSDKVENQLSLEDYHNFAYSDFKLCLNEAMTNNDNYLFNYYSQVEGLADLRQALELHLNQQSVYCKAKDIIITSGTQQALYILSQLHFMENKEIILLEKPTYSRMEKMVKDLGVPFQTIQRTFQGLDLEQLESIFQKGKIKFFYTIPHFSSPLGLSYNNAEKKAIIDLAEKYDVYIIEDDFMGDFAASKQVPIHYFDTHQRVIYLKSFSMSLFPSLRIGALVIPETLKDLFLKHKSMIDLDTNLIMQKALSLYLTNGMFARNFRHLRNYFQEKMDQIEDYLNEKYPELAFRISPQFLILAFSSQIPKIKSLSSRDYEYLPLSDHTYIKLNLLKVRPDVIDSLISDLLPATETRK</sequence>
<dbReference type="CDD" id="cd00609">
    <property type="entry name" value="AAT_like"/>
    <property type="match status" value="1"/>
</dbReference>
<dbReference type="InterPro" id="IPR036390">
    <property type="entry name" value="WH_DNA-bd_sf"/>
</dbReference>
<evidence type="ECO:0000256" key="2">
    <source>
        <dbReference type="ARBA" id="ARBA00022576"/>
    </source>
</evidence>
<keyword evidence="4" id="KW-0805">Transcription regulation</keyword>
<keyword evidence="3" id="KW-0663">Pyridoxal phosphate</keyword>
<dbReference type="GO" id="GO:0003677">
    <property type="term" value="F:DNA binding"/>
    <property type="evidence" value="ECO:0007669"/>
    <property type="project" value="UniProtKB-KW"/>
</dbReference>
<dbReference type="GO" id="GO:0030170">
    <property type="term" value="F:pyridoxal phosphate binding"/>
    <property type="evidence" value="ECO:0007669"/>
    <property type="project" value="InterPro"/>
</dbReference>
<gene>
    <name evidence="8" type="ORF">AT575_03655</name>
</gene>
<dbReference type="CDD" id="cd07377">
    <property type="entry name" value="WHTH_GntR"/>
    <property type="match status" value="1"/>
</dbReference>
<dbReference type="Proteomes" id="UP000235963">
    <property type="component" value="Unassembled WGS sequence"/>
</dbReference>
<dbReference type="Pfam" id="PF00155">
    <property type="entry name" value="Aminotran_1_2"/>
    <property type="match status" value="1"/>
</dbReference>
<evidence type="ECO:0000313" key="9">
    <source>
        <dbReference type="Proteomes" id="UP000235963"/>
    </source>
</evidence>
<dbReference type="PANTHER" id="PTHR46577">
    <property type="entry name" value="HTH-TYPE TRANSCRIPTIONAL REGULATORY PROTEIN GABR"/>
    <property type="match status" value="1"/>
</dbReference>
<evidence type="ECO:0000313" key="8">
    <source>
        <dbReference type="EMBL" id="PND47981.1"/>
    </source>
</evidence>
<dbReference type="EMBL" id="LOCM01000015">
    <property type="protein sequence ID" value="PND47981.1"/>
    <property type="molecule type" value="Genomic_DNA"/>
</dbReference>
<evidence type="ECO:0000256" key="6">
    <source>
        <dbReference type="ARBA" id="ARBA00023163"/>
    </source>
</evidence>
<keyword evidence="5" id="KW-0238">DNA-binding</keyword>
<keyword evidence="9" id="KW-1185">Reference proteome</keyword>
<dbReference type="Gene3D" id="3.40.640.10">
    <property type="entry name" value="Type I PLP-dependent aspartate aminotransferase-like (Major domain)"/>
    <property type="match status" value="1"/>
</dbReference>
<name>A0A2N8LCU0_9STRE</name>
<dbReference type="GO" id="GO:0003700">
    <property type="term" value="F:DNA-binding transcription factor activity"/>
    <property type="evidence" value="ECO:0007669"/>
    <property type="project" value="InterPro"/>
</dbReference>
<dbReference type="Gene3D" id="1.10.10.10">
    <property type="entry name" value="Winged helix-like DNA-binding domain superfamily/Winged helix DNA-binding domain"/>
    <property type="match status" value="1"/>
</dbReference>
<dbReference type="SMART" id="SM00345">
    <property type="entry name" value="HTH_GNTR"/>
    <property type="match status" value="1"/>
</dbReference>
<accession>A0A2N8LCU0</accession>
<dbReference type="PANTHER" id="PTHR46577:SF1">
    <property type="entry name" value="HTH-TYPE TRANSCRIPTIONAL REGULATORY PROTEIN GABR"/>
    <property type="match status" value="1"/>
</dbReference>
<protein>
    <submittedName>
        <fullName evidence="8">GntR family transcriptional regulator</fullName>
    </submittedName>
</protein>
<dbReference type="InterPro" id="IPR051446">
    <property type="entry name" value="HTH_trans_reg/aminotransferase"/>
</dbReference>
<proteinExistence type="inferred from homology"/>
<dbReference type="SUPFAM" id="SSF53383">
    <property type="entry name" value="PLP-dependent transferases"/>
    <property type="match status" value="1"/>
</dbReference>
<dbReference type="GO" id="GO:0008483">
    <property type="term" value="F:transaminase activity"/>
    <property type="evidence" value="ECO:0007669"/>
    <property type="project" value="UniProtKB-KW"/>
</dbReference>
<evidence type="ECO:0000256" key="1">
    <source>
        <dbReference type="ARBA" id="ARBA00005384"/>
    </source>
</evidence>
<dbReference type="InterPro" id="IPR000524">
    <property type="entry name" value="Tscrpt_reg_HTH_GntR"/>
</dbReference>
<dbReference type="SUPFAM" id="SSF46785">
    <property type="entry name" value="Winged helix' DNA-binding domain"/>
    <property type="match status" value="1"/>
</dbReference>
<dbReference type="Pfam" id="PF00392">
    <property type="entry name" value="GntR"/>
    <property type="match status" value="1"/>
</dbReference>
<evidence type="ECO:0000256" key="3">
    <source>
        <dbReference type="ARBA" id="ARBA00022898"/>
    </source>
</evidence>
<dbReference type="InterPro" id="IPR015424">
    <property type="entry name" value="PyrdxlP-dep_Trfase"/>
</dbReference>
<dbReference type="PROSITE" id="PS50949">
    <property type="entry name" value="HTH_GNTR"/>
    <property type="match status" value="1"/>
</dbReference>
<comment type="similarity">
    <text evidence="1">In the C-terminal section; belongs to the class-I pyridoxal-phosphate-dependent aminotransferase family.</text>
</comment>